<proteinExistence type="inferred from homology"/>
<evidence type="ECO:0000313" key="3">
    <source>
        <dbReference type="EMBL" id="KAL1529056.1"/>
    </source>
</evidence>
<evidence type="ECO:0000256" key="1">
    <source>
        <dbReference type="ARBA" id="ARBA00010271"/>
    </source>
</evidence>
<dbReference type="PANTHER" id="PTHR11062:SF281">
    <property type="entry name" value="EXOSTOSIN-LIKE 2"/>
    <property type="match status" value="1"/>
</dbReference>
<reference evidence="3 4" key="1">
    <citation type="journal article" date="2024" name="Science">
        <title>Giant polyketide synthase enzymes in the biosynthesis of giant marine polyether toxins.</title>
        <authorList>
            <person name="Fallon T.R."/>
            <person name="Shende V.V."/>
            <person name="Wierzbicki I.H."/>
            <person name="Pendleton A.L."/>
            <person name="Watervoot N.F."/>
            <person name="Auber R.P."/>
            <person name="Gonzalez D.J."/>
            <person name="Wisecaver J.H."/>
            <person name="Moore B.S."/>
        </authorList>
    </citation>
    <scope>NUCLEOTIDE SEQUENCE [LARGE SCALE GENOMIC DNA]</scope>
    <source>
        <strain evidence="3 4">12B1</strain>
    </source>
</reference>
<dbReference type="Proteomes" id="UP001515480">
    <property type="component" value="Unassembled WGS sequence"/>
</dbReference>
<evidence type="ECO:0000259" key="2">
    <source>
        <dbReference type="Pfam" id="PF03016"/>
    </source>
</evidence>
<dbReference type="InterPro" id="IPR040911">
    <property type="entry name" value="Exostosin_GT47"/>
</dbReference>
<organism evidence="3 4">
    <name type="scientific">Prymnesium parvum</name>
    <name type="common">Toxic golden alga</name>
    <dbReference type="NCBI Taxonomy" id="97485"/>
    <lineage>
        <taxon>Eukaryota</taxon>
        <taxon>Haptista</taxon>
        <taxon>Haptophyta</taxon>
        <taxon>Prymnesiophyceae</taxon>
        <taxon>Prymnesiales</taxon>
        <taxon>Prymnesiaceae</taxon>
        <taxon>Prymnesium</taxon>
    </lineage>
</organism>
<dbReference type="InterPro" id="IPR004263">
    <property type="entry name" value="Exostosin"/>
</dbReference>
<dbReference type="Pfam" id="PF03016">
    <property type="entry name" value="Exostosin_GT47"/>
    <property type="match status" value="1"/>
</dbReference>
<accession>A0AB34K499</accession>
<name>A0AB34K499_PRYPA</name>
<dbReference type="GO" id="GO:0016757">
    <property type="term" value="F:glycosyltransferase activity"/>
    <property type="evidence" value="ECO:0007669"/>
    <property type="project" value="InterPro"/>
</dbReference>
<sequence>MAAAAAVPSFFMYTSPELDFSWLRGCDGFAALLRTSYRERLAEVELHASLAAHERRVVSAHEAKLFYVPVWELASFRVGACNGTTHAGRMARAARALRAAPAYSLGSPRGTDHFMVSSGCIEANRRAAERLGALAAVLSHAIVGRDRAYSSFYKASAVGRCTIEIPYVSNAAIPAVASTPAYAAHEEAAASRERGRRWLLSFHGSLDVCCEPGRTVRRAARALIGAHNDTLVAHVPRKEYSQAEQEAAYREQAEAMLSSTFCLVPAGDNEVSSRLYSSIAAGCIPVVIANQLSGAFASVVPYHLLWLRVEEAAFVAHPRALLPRLRALTAPQIAARRAALRAHAADVLYAAPNSRVASNFLRAAADGCLAGKPSSLLGLFPPDHAYAHDRNFGVNCSCVRRPPRFWWQTSNARLLYAGRGKAPTEQCRCLHCATLCPHNATTDGQQGTHRARAHHSRDAM</sequence>
<dbReference type="EMBL" id="JBGBPQ010000001">
    <property type="protein sequence ID" value="KAL1529056.1"/>
    <property type="molecule type" value="Genomic_DNA"/>
</dbReference>
<keyword evidence="4" id="KW-1185">Reference proteome</keyword>
<evidence type="ECO:0000313" key="4">
    <source>
        <dbReference type="Proteomes" id="UP001515480"/>
    </source>
</evidence>
<comment type="caution">
    <text evidence="3">The sequence shown here is derived from an EMBL/GenBank/DDBJ whole genome shotgun (WGS) entry which is preliminary data.</text>
</comment>
<comment type="similarity">
    <text evidence="1">Belongs to the glycosyltransferase 47 family.</text>
</comment>
<protein>
    <recommendedName>
        <fullName evidence="2">Exostosin GT47 domain-containing protein</fullName>
    </recommendedName>
</protein>
<gene>
    <name evidence="3" type="ORF">AB1Y20_000019</name>
</gene>
<dbReference type="PANTHER" id="PTHR11062">
    <property type="entry name" value="EXOSTOSIN HEPARAN SULFATE GLYCOSYLTRANSFERASE -RELATED"/>
    <property type="match status" value="1"/>
</dbReference>
<dbReference type="AlphaFoldDB" id="A0AB34K499"/>
<feature type="domain" description="Exostosin GT47" evidence="2">
    <location>
        <begin position="42"/>
        <end position="314"/>
    </location>
</feature>